<sequence length="374" mass="42349">LREQMSWHEHARGWITGRLITHIDNKESTEDEEFPNFDLVIFDPLHMTWEAGTDGLVWACHHYKAPKAIIKKRWDIKLHKDEKEADVYDFYDDTNNWVVIEGNLTVVDFAKKKKKHGLDRVPVFVVSVGSMPFIQRKDGGSTIEMRGDSILASSRGLFPVFNKSTSVMMDAAERGVSGSMVLKTDEEKTIEGDPFKTFQIIQIGQEDELKPLERPKAPEENGAILSIVQSELQQSSPPPIAYGIIPQAMSGAALNILSENMRSIFAPRTSALEQAYTWICEELLQQWEQKGAKGATFRGYDSNDKFFQTTIKPTDIDPGWFVKVICRPRMPRDQESEIMMAMTASQPRGVGGMPLLSDYTIWEELLKLADPHGE</sequence>
<dbReference type="EMBL" id="BART01009280">
    <property type="protein sequence ID" value="GAG65887.1"/>
    <property type="molecule type" value="Genomic_DNA"/>
</dbReference>
<name>X1A6U5_9ZZZZ</name>
<dbReference type="AlphaFoldDB" id="X1A6U5"/>
<proteinExistence type="predicted"/>
<reference evidence="1" key="1">
    <citation type="journal article" date="2014" name="Front. Microbiol.">
        <title>High frequency of phylogenetically diverse reductive dehalogenase-homologous genes in deep subseafloor sedimentary metagenomes.</title>
        <authorList>
            <person name="Kawai M."/>
            <person name="Futagami T."/>
            <person name="Toyoda A."/>
            <person name="Takaki Y."/>
            <person name="Nishi S."/>
            <person name="Hori S."/>
            <person name="Arai W."/>
            <person name="Tsubouchi T."/>
            <person name="Morono Y."/>
            <person name="Uchiyama I."/>
            <person name="Ito T."/>
            <person name="Fujiyama A."/>
            <person name="Inagaki F."/>
            <person name="Takami H."/>
        </authorList>
    </citation>
    <scope>NUCLEOTIDE SEQUENCE</scope>
    <source>
        <strain evidence="1">Expedition CK06-06</strain>
    </source>
</reference>
<protein>
    <submittedName>
        <fullName evidence="1">Uncharacterized protein</fullName>
    </submittedName>
</protein>
<organism evidence="1">
    <name type="scientific">marine sediment metagenome</name>
    <dbReference type="NCBI Taxonomy" id="412755"/>
    <lineage>
        <taxon>unclassified sequences</taxon>
        <taxon>metagenomes</taxon>
        <taxon>ecological metagenomes</taxon>
    </lineage>
</organism>
<feature type="non-terminal residue" evidence="1">
    <location>
        <position position="374"/>
    </location>
</feature>
<comment type="caution">
    <text evidence="1">The sequence shown here is derived from an EMBL/GenBank/DDBJ whole genome shotgun (WGS) entry which is preliminary data.</text>
</comment>
<evidence type="ECO:0000313" key="1">
    <source>
        <dbReference type="EMBL" id="GAG65887.1"/>
    </source>
</evidence>
<accession>X1A6U5</accession>
<feature type="non-terminal residue" evidence="1">
    <location>
        <position position="1"/>
    </location>
</feature>
<gene>
    <name evidence="1" type="ORF">S01H4_20617</name>
</gene>